<sequence length="41" mass="4174">MDGWSSRAAFAREGVEAVGEVVMALTPHGHISLGGHSAKGP</sequence>
<reference evidence="1 2" key="1">
    <citation type="journal article" date="2019" name="Mol. Biol. Evol.">
        <title>Blast fungal genomes show frequent chromosomal changes, gene gains and losses, and effector gene turnover.</title>
        <authorList>
            <person name="Gomez Luciano L.B."/>
            <person name="Jason Tsai I."/>
            <person name="Chuma I."/>
            <person name="Tosa Y."/>
            <person name="Chen Y.H."/>
            <person name="Li J.Y."/>
            <person name="Li M.Y."/>
            <person name="Jade Lu M.Y."/>
            <person name="Nakayashiki H."/>
            <person name="Li W.H."/>
        </authorList>
    </citation>
    <scope>NUCLEOTIDE SEQUENCE [LARGE SCALE GENOMIC DNA]</scope>
    <source>
        <strain evidence="1">MZ5-1-6</strain>
    </source>
</reference>
<organism evidence="1 2">
    <name type="scientific">Pyricularia oryzae</name>
    <name type="common">Rice blast fungus</name>
    <name type="synonym">Magnaporthe oryzae</name>
    <dbReference type="NCBI Taxonomy" id="318829"/>
    <lineage>
        <taxon>Eukaryota</taxon>
        <taxon>Fungi</taxon>
        <taxon>Dikarya</taxon>
        <taxon>Ascomycota</taxon>
        <taxon>Pezizomycotina</taxon>
        <taxon>Sordariomycetes</taxon>
        <taxon>Sordariomycetidae</taxon>
        <taxon>Magnaporthales</taxon>
        <taxon>Pyriculariaceae</taxon>
        <taxon>Pyricularia</taxon>
    </lineage>
</organism>
<evidence type="ECO:0000313" key="2">
    <source>
        <dbReference type="Proteomes" id="UP000294847"/>
    </source>
</evidence>
<dbReference type="AlphaFoldDB" id="A0A4P7N245"/>
<protein>
    <submittedName>
        <fullName evidence="1">Uncharacterized protein</fullName>
    </submittedName>
</protein>
<accession>A0A4P7N245</accession>
<dbReference type="EMBL" id="CP034205">
    <property type="protein sequence ID" value="QBZ55522.1"/>
    <property type="molecule type" value="Genomic_DNA"/>
</dbReference>
<proteinExistence type="predicted"/>
<gene>
    <name evidence="1" type="ORF">PoMZ_00421</name>
</gene>
<name>A0A4P7N245_PYROR</name>
<evidence type="ECO:0000313" key="1">
    <source>
        <dbReference type="EMBL" id="QBZ55522.1"/>
    </source>
</evidence>
<dbReference type="Proteomes" id="UP000294847">
    <property type="component" value="Chromosome 2"/>
</dbReference>